<accession>A0ACB8ZV05</accession>
<dbReference type="Proteomes" id="UP001055811">
    <property type="component" value="Linkage Group LG08"/>
</dbReference>
<name>A0ACB8ZV05_CICIN</name>
<reference evidence="1 2" key="2">
    <citation type="journal article" date="2022" name="Mol. Ecol. Resour.">
        <title>The genomes of chicory, endive, great burdock and yacon provide insights into Asteraceae paleo-polyploidization history and plant inulin production.</title>
        <authorList>
            <person name="Fan W."/>
            <person name="Wang S."/>
            <person name="Wang H."/>
            <person name="Wang A."/>
            <person name="Jiang F."/>
            <person name="Liu H."/>
            <person name="Zhao H."/>
            <person name="Xu D."/>
            <person name="Zhang Y."/>
        </authorList>
    </citation>
    <scope>NUCLEOTIDE SEQUENCE [LARGE SCALE GENOMIC DNA]</scope>
    <source>
        <strain evidence="2">cv. Punajuju</strain>
        <tissue evidence="1">Leaves</tissue>
    </source>
</reference>
<gene>
    <name evidence="1" type="ORF">L2E82_44565</name>
</gene>
<evidence type="ECO:0000313" key="1">
    <source>
        <dbReference type="EMBL" id="KAI3699955.1"/>
    </source>
</evidence>
<protein>
    <submittedName>
        <fullName evidence="1">Uncharacterized protein</fullName>
    </submittedName>
</protein>
<reference evidence="2" key="1">
    <citation type="journal article" date="2022" name="Mol. Ecol. Resour.">
        <title>The genomes of chicory, endive, great burdock and yacon provide insights into Asteraceae palaeo-polyploidization history and plant inulin production.</title>
        <authorList>
            <person name="Fan W."/>
            <person name="Wang S."/>
            <person name="Wang H."/>
            <person name="Wang A."/>
            <person name="Jiang F."/>
            <person name="Liu H."/>
            <person name="Zhao H."/>
            <person name="Xu D."/>
            <person name="Zhang Y."/>
        </authorList>
    </citation>
    <scope>NUCLEOTIDE SEQUENCE [LARGE SCALE GENOMIC DNA]</scope>
    <source>
        <strain evidence="2">cv. Punajuju</strain>
    </source>
</reference>
<evidence type="ECO:0000313" key="2">
    <source>
        <dbReference type="Proteomes" id="UP001055811"/>
    </source>
</evidence>
<proteinExistence type="predicted"/>
<keyword evidence="2" id="KW-1185">Reference proteome</keyword>
<comment type="caution">
    <text evidence="1">The sequence shown here is derived from an EMBL/GenBank/DDBJ whole genome shotgun (WGS) entry which is preliminary data.</text>
</comment>
<dbReference type="EMBL" id="CM042016">
    <property type="protein sequence ID" value="KAI3699955.1"/>
    <property type="molecule type" value="Genomic_DNA"/>
</dbReference>
<sequence length="103" mass="11286">MQTTTMPNNITLTVNKSIQFFLLKSSRYRYDRRANPYNRGVLENFGEIFCTSILVSKNKFRALVPKEPGLGTRPVGGGFVSPNMGKAVADIEMGRKAVSGNGG</sequence>
<organism evidence="1 2">
    <name type="scientific">Cichorium intybus</name>
    <name type="common">Chicory</name>
    <dbReference type="NCBI Taxonomy" id="13427"/>
    <lineage>
        <taxon>Eukaryota</taxon>
        <taxon>Viridiplantae</taxon>
        <taxon>Streptophyta</taxon>
        <taxon>Embryophyta</taxon>
        <taxon>Tracheophyta</taxon>
        <taxon>Spermatophyta</taxon>
        <taxon>Magnoliopsida</taxon>
        <taxon>eudicotyledons</taxon>
        <taxon>Gunneridae</taxon>
        <taxon>Pentapetalae</taxon>
        <taxon>asterids</taxon>
        <taxon>campanulids</taxon>
        <taxon>Asterales</taxon>
        <taxon>Asteraceae</taxon>
        <taxon>Cichorioideae</taxon>
        <taxon>Cichorieae</taxon>
        <taxon>Cichoriinae</taxon>
        <taxon>Cichorium</taxon>
    </lineage>
</organism>